<gene>
    <name evidence="2" type="ORF">OUZ56_031756</name>
</gene>
<reference evidence="2 3" key="1">
    <citation type="journal article" date="2023" name="Nucleic Acids Res.">
        <title>The hologenome of Daphnia magna reveals possible DNA methylation and microbiome-mediated evolution of the host genome.</title>
        <authorList>
            <person name="Chaturvedi A."/>
            <person name="Li X."/>
            <person name="Dhandapani V."/>
            <person name="Marshall H."/>
            <person name="Kissane S."/>
            <person name="Cuenca-Cambronero M."/>
            <person name="Asole G."/>
            <person name="Calvet F."/>
            <person name="Ruiz-Romero M."/>
            <person name="Marangio P."/>
            <person name="Guigo R."/>
            <person name="Rago D."/>
            <person name="Mirbahai L."/>
            <person name="Eastwood N."/>
            <person name="Colbourne J.K."/>
            <person name="Zhou J."/>
            <person name="Mallon E."/>
            <person name="Orsini L."/>
        </authorList>
    </citation>
    <scope>NUCLEOTIDE SEQUENCE [LARGE SCALE GENOMIC DNA]</scope>
    <source>
        <strain evidence="2">LRV0_1</strain>
    </source>
</reference>
<evidence type="ECO:0000259" key="1">
    <source>
        <dbReference type="PROSITE" id="PS51286"/>
    </source>
</evidence>
<organism evidence="2 3">
    <name type="scientific">Daphnia magna</name>
    <dbReference type="NCBI Taxonomy" id="35525"/>
    <lineage>
        <taxon>Eukaryota</taxon>
        <taxon>Metazoa</taxon>
        <taxon>Ecdysozoa</taxon>
        <taxon>Arthropoda</taxon>
        <taxon>Crustacea</taxon>
        <taxon>Branchiopoda</taxon>
        <taxon>Diplostraca</taxon>
        <taxon>Cladocera</taxon>
        <taxon>Anomopoda</taxon>
        <taxon>Daphniidae</taxon>
        <taxon>Daphnia</taxon>
    </lineage>
</organism>
<dbReference type="EMBL" id="JAOYFB010000005">
    <property type="protein sequence ID" value="KAK4016791.1"/>
    <property type="molecule type" value="Genomic_DNA"/>
</dbReference>
<sequence length="633" mass="72838">MDHVIKKILPQILVTHQKYFRSLGGCYYLSSKTVLSNMALLLKSGDKEDCIPENNDPFRLLLDSNLIHKKSITKCHSLTLHNGSILPNMEHFSKNKSHYEELIEWIDKPDFDIKSEKFKTLISGMLENLHLISGEHLVNIINRLCLNGEKTKQVECLVAKLDQKCCENSRKWDKSIYIAAAWSFFQLKSYSAFNLQKKMVMDLAGVVKQMSSQELIMYLVILKQFRRFPRKINKADIEIRLNEVLDNVSIEDLGLACLAFFECNEAVQNTELVGRLVERLLIDANSTDEKTVGSMLKLFRRSSTDSGNFAKQVLDIQPRLCDLVHRWNPKVLIQLIAVGSNILFFHHATIERVARKILTCLNEARLKDLERLAMAIAISCHQSPSGNSFWDGLEKELTTVERQNEIYQYPNAFISLVSYAIIANRYLEQLLRIALNPDFVEIAKNFSDQSSYNSTKRELLLVNCSLNIEMPGYDGPRLCTNDAQTFEKLYRKPIPSVEKGNNFTNHEAFLLLLLDTVRKILGEKNSASLVYLQPHFVTPDIVFKMDGHDEKNTVMSYGNCKVQRFALIGGSRNMYSRFSDHPMGPLSMKIRQIETMGYRVIVIPWFEFLKRSKSDRLALISHRIRLKINDRKI</sequence>
<name>A0ABQ9ZV45_9CRUS</name>
<evidence type="ECO:0000313" key="3">
    <source>
        <dbReference type="Proteomes" id="UP001234178"/>
    </source>
</evidence>
<proteinExistence type="predicted"/>
<dbReference type="InterPro" id="IPR013584">
    <property type="entry name" value="RAP"/>
</dbReference>
<protein>
    <recommendedName>
        <fullName evidence="1">RAP domain-containing protein</fullName>
    </recommendedName>
</protein>
<evidence type="ECO:0000313" key="2">
    <source>
        <dbReference type="EMBL" id="KAK4016791.1"/>
    </source>
</evidence>
<keyword evidence="3" id="KW-1185">Reference proteome</keyword>
<dbReference type="PROSITE" id="PS51286">
    <property type="entry name" value="RAP"/>
    <property type="match status" value="1"/>
</dbReference>
<feature type="domain" description="RAP" evidence="1">
    <location>
        <begin position="565"/>
        <end position="622"/>
    </location>
</feature>
<comment type="caution">
    <text evidence="2">The sequence shown here is derived from an EMBL/GenBank/DDBJ whole genome shotgun (WGS) entry which is preliminary data.</text>
</comment>
<accession>A0ABQ9ZV45</accession>
<dbReference type="Proteomes" id="UP001234178">
    <property type="component" value="Unassembled WGS sequence"/>
</dbReference>
<dbReference type="SMART" id="SM00952">
    <property type="entry name" value="RAP"/>
    <property type="match status" value="1"/>
</dbReference>